<proteinExistence type="predicted"/>
<organism evidence="1">
    <name type="scientific">Tanacetum cinerariifolium</name>
    <name type="common">Dalmatian daisy</name>
    <name type="synonym">Chrysanthemum cinerariifolium</name>
    <dbReference type="NCBI Taxonomy" id="118510"/>
    <lineage>
        <taxon>Eukaryota</taxon>
        <taxon>Viridiplantae</taxon>
        <taxon>Streptophyta</taxon>
        <taxon>Embryophyta</taxon>
        <taxon>Tracheophyta</taxon>
        <taxon>Spermatophyta</taxon>
        <taxon>Magnoliopsida</taxon>
        <taxon>eudicotyledons</taxon>
        <taxon>Gunneridae</taxon>
        <taxon>Pentapetalae</taxon>
        <taxon>asterids</taxon>
        <taxon>campanulids</taxon>
        <taxon>Asterales</taxon>
        <taxon>Asteraceae</taxon>
        <taxon>Asteroideae</taxon>
        <taxon>Anthemideae</taxon>
        <taxon>Anthemidinae</taxon>
        <taxon>Tanacetum</taxon>
    </lineage>
</organism>
<feature type="non-terminal residue" evidence="1">
    <location>
        <position position="1"/>
    </location>
</feature>
<evidence type="ECO:0000313" key="1">
    <source>
        <dbReference type="EMBL" id="GFD09196.1"/>
    </source>
</evidence>
<accession>A0A699TJE8</accession>
<comment type="caution">
    <text evidence="1">The sequence shown here is derived from an EMBL/GenBank/DDBJ whole genome shotgun (WGS) entry which is preliminary data.</text>
</comment>
<sequence>FGRHLVEIHVIWAQFGKKTDKVANGYED</sequence>
<dbReference type="EMBL" id="BKCJ011243753">
    <property type="protein sequence ID" value="GFD09196.1"/>
    <property type="molecule type" value="Genomic_DNA"/>
</dbReference>
<name>A0A699TJE8_TANCI</name>
<protein>
    <submittedName>
        <fullName evidence="1">Uncharacterized protein</fullName>
    </submittedName>
</protein>
<reference evidence="1" key="1">
    <citation type="journal article" date="2019" name="Sci. Rep.">
        <title>Draft genome of Tanacetum cinerariifolium, the natural source of mosquito coil.</title>
        <authorList>
            <person name="Yamashiro T."/>
            <person name="Shiraishi A."/>
            <person name="Satake H."/>
            <person name="Nakayama K."/>
        </authorList>
    </citation>
    <scope>NUCLEOTIDE SEQUENCE</scope>
</reference>
<gene>
    <name evidence="1" type="ORF">Tci_881165</name>
</gene>
<dbReference type="AlphaFoldDB" id="A0A699TJE8"/>